<dbReference type="EMBL" id="JAWZVU010000018">
    <property type="protein sequence ID" value="MDX7719348.1"/>
    <property type="molecule type" value="Genomic_DNA"/>
</dbReference>
<evidence type="ECO:0000313" key="1">
    <source>
        <dbReference type="EMBL" id="MDX7719348.1"/>
    </source>
</evidence>
<dbReference type="InterPro" id="IPR043128">
    <property type="entry name" value="Rev_trsase/Diguanyl_cyclase"/>
</dbReference>
<name>A0AAW9ETK7_AERCA</name>
<organism evidence="1 2">
    <name type="scientific">Aeromonas caviae</name>
    <name type="common">Aeromonas punctata</name>
    <dbReference type="NCBI Taxonomy" id="648"/>
    <lineage>
        <taxon>Bacteria</taxon>
        <taxon>Pseudomonadati</taxon>
        <taxon>Pseudomonadota</taxon>
        <taxon>Gammaproteobacteria</taxon>
        <taxon>Aeromonadales</taxon>
        <taxon>Aeromonadaceae</taxon>
        <taxon>Aeromonas</taxon>
    </lineage>
</organism>
<reference evidence="1" key="1">
    <citation type="submission" date="2023-11" db="EMBL/GenBank/DDBJ databases">
        <title>WGS of Aeromonas in Northern Israel.</title>
        <authorList>
            <person name="Hershko Y."/>
        </authorList>
    </citation>
    <scope>NUCLEOTIDE SEQUENCE</scope>
    <source>
        <strain evidence="1">77416</strain>
    </source>
</reference>
<dbReference type="AlphaFoldDB" id="A0AAW9ETK7"/>
<accession>A0AAW9ETK7</accession>
<dbReference type="Proteomes" id="UP001277183">
    <property type="component" value="Unassembled WGS sequence"/>
</dbReference>
<sequence>KVGEDVKVSLLQFEFVTRESSFDLACRFGVARREGGEDADELLEQAILALNEAKREGTILVWYQSAMKADLHMAQRQLHQLREWLAGAAPSPWRPSARR</sequence>
<feature type="non-terminal residue" evidence="1">
    <location>
        <position position="1"/>
    </location>
</feature>
<protein>
    <submittedName>
        <fullName evidence="1">Uncharacterized protein</fullName>
    </submittedName>
</protein>
<proteinExistence type="predicted"/>
<comment type="caution">
    <text evidence="1">The sequence shown here is derived from an EMBL/GenBank/DDBJ whole genome shotgun (WGS) entry which is preliminary data.</text>
</comment>
<evidence type="ECO:0000313" key="2">
    <source>
        <dbReference type="Proteomes" id="UP001277183"/>
    </source>
</evidence>
<dbReference type="Gene3D" id="3.30.70.270">
    <property type="match status" value="1"/>
</dbReference>
<gene>
    <name evidence="1" type="ORF">SJS77_02490</name>
</gene>